<accession>A0A949T222</accession>
<protein>
    <submittedName>
        <fullName evidence="3">YcfL family protein</fullName>
    </submittedName>
</protein>
<dbReference type="Proteomes" id="UP001196379">
    <property type="component" value="Unassembled WGS sequence"/>
</dbReference>
<evidence type="ECO:0000313" key="3">
    <source>
        <dbReference type="EMBL" id="MBV6545720.1"/>
    </source>
</evidence>
<feature type="signal peptide" evidence="1">
    <location>
        <begin position="1"/>
        <end position="21"/>
    </location>
</feature>
<evidence type="ECO:0000313" key="5">
    <source>
        <dbReference type="Proteomes" id="UP001196379"/>
    </source>
</evidence>
<feature type="chain" id="PRO_5036958714" evidence="1">
    <location>
        <begin position="22"/>
        <end position="124"/>
    </location>
</feature>
<evidence type="ECO:0000313" key="2">
    <source>
        <dbReference type="EMBL" id="MBV6530644.1"/>
    </source>
</evidence>
<keyword evidence="1" id="KW-0732">Signal</keyword>
<dbReference type="OrthoDB" id="5690781at2"/>
<proteinExistence type="predicted"/>
<evidence type="ECO:0000256" key="1">
    <source>
        <dbReference type="SAM" id="SignalP"/>
    </source>
</evidence>
<sequence>MKKLRSFWLPCLFALVLTACANNPPSYLPKGTTPIVNVEAQIAQHIRVEAKPKLLTVTNQTPNNINVWYKLFWYDKDGVTQTFDANDKTQWLNFWLAPQAKTEWHLTPPTVESVNYRVYLRGNR</sequence>
<dbReference type="GeneID" id="65548778"/>
<dbReference type="Proteomes" id="UP000732858">
    <property type="component" value="Unassembled WGS sequence"/>
</dbReference>
<dbReference type="EMBL" id="JABULY010000001">
    <property type="protein sequence ID" value="MBV6530644.1"/>
    <property type="molecule type" value="Genomic_DNA"/>
</dbReference>
<dbReference type="InterPro" id="IPR010824">
    <property type="entry name" value="DUF1425"/>
</dbReference>
<dbReference type="EMBL" id="JABUMC010000001">
    <property type="protein sequence ID" value="MBV6545720.1"/>
    <property type="molecule type" value="Genomic_DNA"/>
</dbReference>
<dbReference type="PROSITE" id="PS51257">
    <property type="entry name" value="PROKAR_LIPOPROTEIN"/>
    <property type="match status" value="1"/>
</dbReference>
<dbReference type="CDD" id="cd09030">
    <property type="entry name" value="DUF1425"/>
    <property type="match status" value="1"/>
</dbReference>
<dbReference type="Gene3D" id="2.60.40.3230">
    <property type="match status" value="1"/>
</dbReference>
<dbReference type="AlphaFoldDB" id="A0A949T222"/>
<organism evidence="3 4">
    <name type="scientific">Ursidibacter maritimus</name>
    <dbReference type="NCBI Taxonomy" id="1331689"/>
    <lineage>
        <taxon>Bacteria</taxon>
        <taxon>Pseudomonadati</taxon>
        <taxon>Pseudomonadota</taxon>
        <taxon>Gammaproteobacteria</taxon>
        <taxon>Pasteurellales</taxon>
        <taxon>Pasteurellaceae</taxon>
        <taxon>Ursidibacter</taxon>
    </lineage>
</organism>
<name>A0A949T222_9PAST</name>
<dbReference type="RefSeq" id="WP_157402932.1">
    <property type="nucleotide sequence ID" value="NZ_JABULY010000001.1"/>
</dbReference>
<reference evidence="3 5" key="1">
    <citation type="journal article" date="2021" name="Mol. Ecol.">
        <title>Polar bear-adapted Ursidibacter maritimus are remarkably conserved after generations in captivity.</title>
        <authorList>
            <person name="Espinosa-Gongora C."/>
            <person name="Hansen M.J."/>
            <person name="Bertelsen M.F."/>
            <person name="Bojesen A.M."/>
        </authorList>
    </citation>
    <scope>NUCLEOTIDE SEQUENCE</scope>
    <source>
        <strain evidence="3">Pb43105x</strain>
        <strain evidence="2 5">Pb43106</strain>
    </source>
</reference>
<dbReference type="InterPro" id="IPR038483">
    <property type="entry name" value="YcfL-like_sf"/>
</dbReference>
<comment type="caution">
    <text evidence="3">The sequence shown here is derived from an EMBL/GenBank/DDBJ whole genome shotgun (WGS) entry which is preliminary data.</text>
</comment>
<keyword evidence="5" id="KW-1185">Reference proteome</keyword>
<evidence type="ECO:0000313" key="4">
    <source>
        <dbReference type="Proteomes" id="UP000732858"/>
    </source>
</evidence>
<gene>
    <name evidence="2" type="ORF">HT657_00540</name>
    <name evidence="3" type="ORF">HT672_00140</name>
</gene>